<keyword evidence="3" id="KW-0479">Metal-binding</keyword>
<gene>
    <name evidence="4" type="ORF">AVDCRST_MAG56-6703</name>
</gene>
<dbReference type="CDD" id="cd04194">
    <property type="entry name" value="GT8_A4GalT_like"/>
    <property type="match status" value="1"/>
</dbReference>
<dbReference type="Pfam" id="PF01501">
    <property type="entry name" value="Glyco_transf_8"/>
    <property type="match status" value="1"/>
</dbReference>
<protein>
    <recommendedName>
        <fullName evidence="5">General stress protein A</fullName>
    </recommendedName>
</protein>
<dbReference type="PANTHER" id="PTHR13778:SF47">
    <property type="entry name" value="LIPOPOLYSACCHARIDE 1,3-GALACTOSYLTRANSFERASE"/>
    <property type="match status" value="1"/>
</dbReference>
<dbReference type="GO" id="GO:0046872">
    <property type="term" value="F:metal ion binding"/>
    <property type="evidence" value="ECO:0007669"/>
    <property type="project" value="UniProtKB-KW"/>
</dbReference>
<keyword evidence="1" id="KW-0328">Glycosyltransferase</keyword>
<dbReference type="Gene3D" id="3.90.550.10">
    <property type="entry name" value="Spore Coat Polysaccharide Biosynthesis Protein SpsA, Chain A"/>
    <property type="match status" value="1"/>
</dbReference>
<dbReference type="PANTHER" id="PTHR13778">
    <property type="entry name" value="GLYCOSYLTRANSFERASE 8 DOMAIN-CONTAINING PROTEIN"/>
    <property type="match status" value="1"/>
</dbReference>
<dbReference type="GO" id="GO:0016757">
    <property type="term" value="F:glycosyltransferase activity"/>
    <property type="evidence" value="ECO:0007669"/>
    <property type="project" value="UniProtKB-KW"/>
</dbReference>
<evidence type="ECO:0000256" key="3">
    <source>
        <dbReference type="ARBA" id="ARBA00022723"/>
    </source>
</evidence>
<dbReference type="InterPro" id="IPR050748">
    <property type="entry name" value="Glycosyltrans_8_dom-fam"/>
</dbReference>
<evidence type="ECO:0008006" key="5">
    <source>
        <dbReference type="Google" id="ProtNLM"/>
    </source>
</evidence>
<organism evidence="4">
    <name type="scientific">uncultured Cytophagales bacterium</name>
    <dbReference type="NCBI Taxonomy" id="158755"/>
    <lineage>
        <taxon>Bacteria</taxon>
        <taxon>Pseudomonadati</taxon>
        <taxon>Bacteroidota</taxon>
        <taxon>Sphingobacteriia</taxon>
        <taxon>Sphingobacteriales</taxon>
        <taxon>environmental samples</taxon>
    </lineage>
</organism>
<sequence>MEPNLHVAITTDEKYIQHAGAMLASLFAHAAGAPLVIHCITHAAGTPDFKKLAGQVARAGHQLRVLVPDDAPLRGLKLSDHATTAVYYRLLLPELIDPAVPRVLYLDSDLIVKEDVRQLWNTEVGGYALAAVRDPLFSDYEKLGIPAGRPYFNSGVMLLNLDHWRQHGHAREVLAYIRSNPDKITAWDQDGLNAVLHSQWLELHPRWNVQTILFEHAGRDLPVPADVIAECLANPAVIHYTAKFKPWHRWCEHPRKGEYYRYLAATPWRDFRPGESAASPLQTIWKRLLRSV</sequence>
<evidence type="ECO:0000313" key="4">
    <source>
        <dbReference type="EMBL" id="CAA9317215.1"/>
    </source>
</evidence>
<name>A0A6J4KXG2_9SPHI</name>
<dbReference type="InterPro" id="IPR029044">
    <property type="entry name" value="Nucleotide-diphossugar_trans"/>
</dbReference>
<keyword evidence="2" id="KW-0808">Transferase</keyword>
<dbReference type="EMBL" id="CADCTQ010000553">
    <property type="protein sequence ID" value="CAA9317215.1"/>
    <property type="molecule type" value="Genomic_DNA"/>
</dbReference>
<accession>A0A6J4KXG2</accession>
<dbReference type="InterPro" id="IPR002495">
    <property type="entry name" value="Glyco_trans_8"/>
</dbReference>
<dbReference type="AlphaFoldDB" id="A0A6J4KXG2"/>
<dbReference type="SUPFAM" id="SSF53448">
    <property type="entry name" value="Nucleotide-diphospho-sugar transferases"/>
    <property type="match status" value="1"/>
</dbReference>
<evidence type="ECO:0000256" key="2">
    <source>
        <dbReference type="ARBA" id="ARBA00022679"/>
    </source>
</evidence>
<reference evidence="4" key="1">
    <citation type="submission" date="2020-02" db="EMBL/GenBank/DDBJ databases">
        <authorList>
            <person name="Meier V. D."/>
        </authorList>
    </citation>
    <scope>NUCLEOTIDE SEQUENCE</scope>
    <source>
        <strain evidence="4">AVDCRST_MAG56</strain>
    </source>
</reference>
<evidence type="ECO:0000256" key="1">
    <source>
        <dbReference type="ARBA" id="ARBA00022676"/>
    </source>
</evidence>
<proteinExistence type="predicted"/>